<dbReference type="SUPFAM" id="SSF51556">
    <property type="entry name" value="Metallo-dependent hydrolases"/>
    <property type="match status" value="1"/>
</dbReference>
<dbReference type="AlphaFoldDB" id="A0AA89C7E4"/>
<dbReference type="PROSITE" id="PS01091">
    <property type="entry name" value="TATD_3"/>
    <property type="match status" value="1"/>
</dbReference>
<dbReference type="GO" id="GO:0016788">
    <property type="term" value="F:hydrolase activity, acting on ester bonds"/>
    <property type="evidence" value="ECO:0007669"/>
    <property type="project" value="InterPro"/>
</dbReference>
<sequence>MTTNTNLRKREDSAYTDKRVVAFKGSKSDVTKMAEDRRVVRLSGSTCAMKISLVDYESSEESEEDKIKSKAWTDHNANMINAKSSTGEKRKLLQYEQSLTYVSTAENINKKTCIKTDSQKQYNQSSIKCTQLDENSNTSQWSDFRVSDIPLPSPYVSTDTVMSSHTDTPKRKPRPILGRSHKSDSQLQRINFKERIASYITGEPPTSRTVIPPNTTISPRIKNINRETLSFSPSQNKLSDQATSKTESHNKIESPRTTPRTHTLINKIPSPRTTPRAQTLYGKVPSSQTTPRAQTLYGKVPSLQTTPRAQAHFDVPPPPSASSSKTLYNTALPPPPPPADTSPFWSSASPTSQLNSPLYGYHSPPSPVVVTTSLTQMNMSVNSGSSPAPHSTVSQQTSASSYLNQTTPDKSSASYSTSQEAAFITPSQIYMPSSLLPPRLRFLQNSCLVNKNKSPTSPAYNIEWKRRFKQTSDSYRVKYIDSHCHLDLLLQRTQFSGSWDKYRAVNADTFPDMYEGCVAVFCFPNSFKADGIWQDIGDCDGVWMTFGCHPKNATEFTPAAEAGLLYCLKQKKTVALGEIGLDYSGTQHEQVQKSVLMKQINIALEMKKPLVIHCRDAYEDCFNILSQMVPKNYKIHCHCFTADYAMAKKWLEAFPNLYIGLTPLVTYRMAAATHNVARFIPLDRLLLETDAPYFVPRKVPKDEMVHSHPGMAVTVAEQVAYIKGCTVQEVLLSCRQNTREMYGI</sequence>
<dbReference type="PANTHER" id="PTHR46363">
    <property type="entry name" value="DEOXYRIBONUCLEASE TATDN2-RELATED"/>
    <property type="match status" value="1"/>
</dbReference>
<accession>A0AA89C7E4</accession>
<evidence type="ECO:0000313" key="5">
    <source>
        <dbReference type="Proteomes" id="UP001186944"/>
    </source>
</evidence>
<name>A0AA89C7E4_PINIB</name>
<dbReference type="InterPro" id="IPR032466">
    <property type="entry name" value="Metal_Hydrolase"/>
</dbReference>
<comment type="similarity">
    <text evidence="1">Belongs to the metallo-dependent hydrolases superfamily. TatD-type hydrolase family.</text>
</comment>
<dbReference type="PROSITE" id="PS01137">
    <property type="entry name" value="TATD_1"/>
    <property type="match status" value="1"/>
</dbReference>
<keyword evidence="5" id="KW-1185">Reference proteome</keyword>
<dbReference type="CDD" id="cd01310">
    <property type="entry name" value="TatD_DNAse"/>
    <property type="match status" value="1"/>
</dbReference>
<feature type="compositionally biased region" description="Polar residues" evidence="3">
    <location>
        <begin position="155"/>
        <end position="166"/>
    </location>
</feature>
<reference evidence="4" key="1">
    <citation type="submission" date="2019-08" db="EMBL/GenBank/DDBJ databases">
        <title>The improved chromosome-level genome for the pearl oyster Pinctada fucata martensii using PacBio sequencing and Hi-C.</title>
        <authorList>
            <person name="Zheng Z."/>
        </authorList>
    </citation>
    <scope>NUCLEOTIDE SEQUENCE</scope>
    <source>
        <strain evidence="4">ZZ-2019</strain>
        <tissue evidence="4">Adductor muscle</tissue>
    </source>
</reference>
<feature type="region of interest" description="Disordered" evidence="3">
    <location>
        <begin position="379"/>
        <end position="414"/>
    </location>
</feature>
<feature type="compositionally biased region" description="Polar residues" evidence="3">
    <location>
        <begin position="255"/>
        <end position="264"/>
    </location>
</feature>
<comment type="caution">
    <text evidence="4">The sequence shown here is derived from an EMBL/GenBank/DDBJ whole genome shotgun (WGS) entry which is preliminary data.</text>
</comment>
<feature type="compositionally biased region" description="Polar residues" evidence="3">
    <location>
        <begin position="226"/>
        <end position="245"/>
    </location>
</feature>
<dbReference type="PANTHER" id="PTHR46363:SF1">
    <property type="entry name" value="DEOXYRIBONUCLEASE TATDN2-RELATED"/>
    <property type="match status" value="1"/>
</dbReference>
<evidence type="ECO:0000313" key="4">
    <source>
        <dbReference type="EMBL" id="KAK3103904.1"/>
    </source>
</evidence>
<dbReference type="Gene3D" id="3.20.20.140">
    <property type="entry name" value="Metal-dependent hydrolases"/>
    <property type="match status" value="1"/>
</dbReference>
<dbReference type="InterPro" id="IPR001130">
    <property type="entry name" value="TatD-like"/>
</dbReference>
<dbReference type="InterPro" id="IPR018228">
    <property type="entry name" value="DNase_TatD-rel_CS"/>
</dbReference>
<dbReference type="Pfam" id="PF01026">
    <property type="entry name" value="TatD_DNase"/>
    <property type="match status" value="1"/>
</dbReference>
<feature type="region of interest" description="Disordered" evidence="3">
    <location>
        <begin position="155"/>
        <end position="186"/>
    </location>
</feature>
<dbReference type="EMBL" id="VSWD01000005">
    <property type="protein sequence ID" value="KAK3103904.1"/>
    <property type="molecule type" value="Genomic_DNA"/>
</dbReference>
<proteinExistence type="inferred from homology"/>
<feature type="region of interest" description="Disordered" evidence="3">
    <location>
        <begin position="225"/>
        <end position="292"/>
    </location>
</feature>
<organism evidence="4 5">
    <name type="scientific">Pinctada imbricata</name>
    <name type="common">Atlantic pearl-oyster</name>
    <name type="synonym">Pinctada martensii</name>
    <dbReference type="NCBI Taxonomy" id="66713"/>
    <lineage>
        <taxon>Eukaryota</taxon>
        <taxon>Metazoa</taxon>
        <taxon>Spiralia</taxon>
        <taxon>Lophotrochozoa</taxon>
        <taxon>Mollusca</taxon>
        <taxon>Bivalvia</taxon>
        <taxon>Autobranchia</taxon>
        <taxon>Pteriomorphia</taxon>
        <taxon>Pterioida</taxon>
        <taxon>Pterioidea</taxon>
        <taxon>Pteriidae</taxon>
        <taxon>Pinctada</taxon>
    </lineage>
</organism>
<evidence type="ECO:0000256" key="3">
    <source>
        <dbReference type="SAM" id="MobiDB-lite"/>
    </source>
</evidence>
<keyword evidence="2" id="KW-0378">Hydrolase</keyword>
<gene>
    <name evidence="4" type="ORF">FSP39_022820</name>
</gene>
<feature type="region of interest" description="Disordered" evidence="3">
    <location>
        <begin position="309"/>
        <end position="349"/>
    </location>
</feature>
<dbReference type="Proteomes" id="UP001186944">
    <property type="component" value="Unassembled WGS sequence"/>
</dbReference>
<evidence type="ECO:0000256" key="1">
    <source>
        <dbReference type="ARBA" id="ARBA00009275"/>
    </source>
</evidence>
<evidence type="ECO:0000256" key="2">
    <source>
        <dbReference type="ARBA" id="ARBA00022801"/>
    </source>
</evidence>
<protein>
    <submittedName>
        <fullName evidence="4">Uncharacterized protein</fullName>
    </submittedName>
</protein>
<dbReference type="PROSITE" id="PS01090">
    <property type="entry name" value="TATD_2"/>
    <property type="match status" value="1"/>
</dbReference>